<dbReference type="GO" id="GO:0051537">
    <property type="term" value="F:2 iron, 2 sulfur cluster binding"/>
    <property type="evidence" value="ECO:0007669"/>
    <property type="project" value="UniProtKB-KW"/>
</dbReference>
<proteinExistence type="inferred from homology"/>
<dbReference type="PANTHER" id="PTHR37424:SF1">
    <property type="entry name" value="BACTERIOFERRITIN-ASSOCIATED FERREDOXIN"/>
    <property type="match status" value="1"/>
</dbReference>
<evidence type="ECO:0000256" key="4">
    <source>
        <dbReference type="ARBA" id="ARBA00022982"/>
    </source>
</evidence>
<gene>
    <name evidence="10" type="ORF">E2I14_08955</name>
</gene>
<evidence type="ECO:0000256" key="7">
    <source>
        <dbReference type="ARBA" id="ARBA00039386"/>
    </source>
</evidence>
<evidence type="ECO:0000256" key="2">
    <source>
        <dbReference type="ARBA" id="ARBA00022714"/>
    </source>
</evidence>
<dbReference type="RefSeq" id="WP_133327606.1">
    <property type="nucleotide sequence ID" value="NZ_SMYL01000003.1"/>
</dbReference>
<sequence length="73" mass="8168">MIVCICRNVSEARLKAAIKQGINSLPLLRTHLDVGTCCGRCHECTKQILQDCMQRSDTISDAPQVIYFQKLTS</sequence>
<protein>
    <recommendedName>
        <fullName evidence="7">Bacterioferritin-associated ferredoxin</fullName>
    </recommendedName>
</protein>
<evidence type="ECO:0000256" key="6">
    <source>
        <dbReference type="ARBA" id="ARBA00023014"/>
    </source>
</evidence>
<comment type="caution">
    <text evidence="10">The sequence shown here is derived from an EMBL/GenBank/DDBJ whole genome shotgun (WGS) entry which is preliminary data.</text>
</comment>
<dbReference type="Proteomes" id="UP000294829">
    <property type="component" value="Unassembled WGS sequence"/>
</dbReference>
<dbReference type="InterPro" id="IPR007419">
    <property type="entry name" value="BFD-like_2Fe2S-bd_dom"/>
</dbReference>
<keyword evidence="2" id="KW-0001">2Fe-2S</keyword>
<accession>A0A4V3AUV4</accession>
<dbReference type="InterPro" id="IPR052371">
    <property type="entry name" value="BFD-associated_ferredoxin"/>
</dbReference>
<evidence type="ECO:0000313" key="10">
    <source>
        <dbReference type="EMBL" id="TDK66580.1"/>
    </source>
</evidence>
<dbReference type="EMBL" id="SMYL01000003">
    <property type="protein sequence ID" value="TDK66580.1"/>
    <property type="molecule type" value="Genomic_DNA"/>
</dbReference>
<keyword evidence="5" id="KW-0408">Iron</keyword>
<dbReference type="AlphaFoldDB" id="A0A4V3AUV4"/>
<evidence type="ECO:0000259" key="9">
    <source>
        <dbReference type="Pfam" id="PF04324"/>
    </source>
</evidence>
<comment type="similarity">
    <text evidence="8">Belongs to the Bfd family.</text>
</comment>
<evidence type="ECO:0000256" key="8">
    <source>
        <dbReference type="ARBA" id="ARBA00046332"/>
    </source>
</evidence>
<dbReference type="InterPro" id="IPR041854">
    <property type="entry name" value="BFD-like_2Fe2S-bd_dom_sf"/>
</dbReference>
<keyword evidence="1" id="KW-0813">Transport</keyword>
<dbReference type="PANTHER" id="PTHR37424">
    <property type="entry name" value="BACTERIOFERRITIN-ASSOCIATED FERREDOXIN"/>
    <property type="match status" value="1"/>
</dbReference>
<name>A0A4V3AUV4_9BURK</name>
<evidence type="ECO:0000256" key="5">
    <source>
        <dbReference type="ARBA" id="ARBA00023004"/>
    </source>
</evidence>
<dbReference type="Pfam" id="PF04324">
    <property type="entry name" value="Fer2_BFD"/>
    <property type="match status" value="1"/>
</dbReference>
<keyword evidence="6" id="KW-0411">Iron-sulfur</keyword>
<reference evidence="10 11" key="1">
    <citation type="submission" date="2019-03" db="EMBL/GenBank/DDBJ databases">
        <title>Sapientia aquatica gen. nov., sp. nov., isolated from a crater lake.</title>
        <authorList>
            <person name="Felfoldi T."/>
            <person name="Szabo A."/>
            <person name="Toth E."/>
            <person name="Schumann P."/>
            <person name="Keki Z."/>
            <person name="Marialigeti K."/>
            <person name="Mathe I."/>
        </authorList>
    </citation>
    <scope>NUCLEOTIDE SEQUENCE [LARGE SCALE GENOMIC DNA]</scope>
    <source>
        <strain evidence="10 11">SA-152</strain>
    </source>
</reference>
<dbReference type="GO" id="GO:0046872">
    <property type="term" value="F:metal ion binding"/>
    <property type="evidence" value="ECO:0007669"/>
    <property type="project" value="UniProtKB-KW"/>
</dbReference>
<evidence type="ECO:0000256" key="1">
    <source>
        <dbReference type="ARBA" id="ARBA00022448"/>
    </source>
</evidence>
<feature type="domain" description="BFD-like [2Fe-2S]-binding" evidence="9">
    <location>
        <begin position="2"/>
        <end position="50"/>
    </location>
</feature>
<dbReference type="Gene3D" id="1.10.10.1100">
    <property type="entry name" value="BFD-like [2Fe-2S]-binding domain"/>
    <property type="match status" value="1"/>
</dbReference>
<dbReference type="OrthoDB" id="9815350at2"/>
<evidence type="ECO:0000313" key="11">
    <source>
        <dbReference type="Proteomes" id="UP000294829"/>
    </source>
</evidence>
<organism evidence="10 11">
    <name type="scientific">Sapientia aquatica</name>
    <dbReference type="NCBI Taxonomy" id="1549640"/>
    <lineage>
        <taxon>Bacteria</taxon>
        <taxon>Pseudomonadati</taxon>
        <taxon>Pseudomonadota</taxon>
        <taxon>Betaproteobacteria</taxon>
        <taxon>Burkholderiales</taxon>
        <taxon>Oxalobacteraceae</taxon>
        <taxon>Sapientia</taxon>
    </lineage>
</organism>
<keyword evidence="11" id="KW-1185">Reference proteome</keyword>
<keyword evidence="4" id="KW-0249">Electron transport</keyword>
<evidence type="ECO:0000256" key="3">
    <source>
        <dbReference type="ARBA" id="ARBA00022723"/>
    </source>
</evidence>
<keyword evidence="3" id="KW-0479">Metal-binding</keyword>